<dbReference type="GO" id="GO:0016301">
    <property type="term" value="F:kinase activity"/>
    <property type="evidence" value="ECO:0007669"/>
    <property type="project" value="UniProtKB-KW"/>
</dbReference>
<keyword evidence="8" id="KW-1133">Transmembrane helix</keyword>
<evidence type="ECO:0000313" key="10">
    <source>
        <dbReference type="EMBL" id="MBP1474084.1"/>
    </source>
</evidence>
<reference evidence="10 11" key="1">
    <citation type="submission" date="2021-04" db="EMBL/GenBank/DDBJ databases">
        <authorList>
            <person name="Huq M.A."/>
        </authorList>
    </citation>
    <scope>NUCLEOTIDE SEQUENCE [LARGE SCALE GENOMIC DNA]</scope>
    <source>
        <strain evidence="10 11">MAH-13</strain>
    </source>
</reference>
<accession>A0ABS4DLZ6</accession>
<protein>
    <recommendedName>
        <fullName evidence="2">histidine kinase</fullName>
        <ecNumber evidence="2">2.7.13.3</ecNumber>
    </recommendedName>
</protein>
<comment type="catalytic activity">
    <reaction evidence="1">
        <text>ATP + protein L-histidine = ADP + protein N-phospho-L-histidine.</text>
        <dbReference type="EC" id="2.7.13.3"/>
    </reaction>
</comment>
<proteinExistence type="predicted"/>
<feature type="transmembrane region" description="Helical" evidence="8">
    <location>
        <begin position="45"/>
        <end position="72"/>
    </location>
</feature>
<evidence type="ECO:0000256" key="7">
    <source>
        <dbReference type="ARBA" id="ARBA00022840"/>
    </source>
</evidence>
<comment type="caution">
    <text evidence="10">The sequence shown here is derived from an EMBL/GenBank/DDBJ whole genome shotgun (WGS) entry which is preliminary data.</text>
</comment>
<evidence type="ECO:0000313" key="11">
    <source>
        <dbReference type="Proteomes" id="UP000823790"/>
    </source>
</evidence>
<dbReference type="PANTHER" id="PTHR41523">
    <property type="entry name" value="TWO-COMPONENT SYSTEM SENSOR PROTEIN"/>
    <property type="match status" value="1"/>
</dbReference>
<dbReference type="InterPro" id="IPR011495">
    <property type="entry name" value="Sig_transdc_His_kin_sub2_dim/P"/>
</dbReference>
<dbReference type="Pfam" id="PF02518">
    <property type="entry name" value="HATPase_c"/>
    <property type="match status" value="1"/>
</dbReference>
<evidence type="ECO:0000256" key="8">
    <source>
        <dbReference type="SAM" id="Phobius"/>
    </source>
</evidence>
<evidence type="ECO:0000256" key="3">
    <source>
        <dbReference type="ARBA" id="ARBA00022553"/>
    </source>
</evidence>
<dbReference type="InterPro" id="IPR003594">
    <property type="entry name" value="HATPase_dom"/>
</dbReference>
<dbReference type="SUPFAM" id="SSF55874">
    <property type="entry name" value="ATPase domain of HSP90 chaperone/DNA topoisomerase II/histidine kinase"/>
    <property type="match status" value="1"/>
</dbReference>
<keyword evidence="3" id="KW-0597">Phosphoprotein</keyword>
<dbReference type="SMART" id="SM00387">
    <property type="entry name" value="HATPase_c"/>
    <property type="match status" value="1"/>
</dbReference>
<evidence type="ECO:0000256" key="5">
    <source>
        <dbReference type="ARBA" id="ARBA00022741"/>
    </source>
</evidence>
<keyword evidence="4" id="KW-0808">Transferase</keyword>
<dbReference type="Pfam" id="PF07568">
    <property type="entry name" value="HisKA_2"/>
    <property type="match status" value="1"/>
</dbReference>
<feature type="transmembrane region" description="Helical" evidence="8">
    <location>
        <begin position="16"/>
        <end position="33"/>
    </location>
</feature>
<feature type="domain" description="Histidine kinase" evidence="9">
    <location>
        <begin position="132"/>
        <end position="321"/>
    </location>
</feature>
<evidence type="ECO:0000256" key="2">
    <source>
        <dbReference type="ARBA" id="ARBA00012438"/>
    </source>
</evidence>
<keyword evidence="8" id="KW-0812">Transmembrane</keyword>
<keyword evidence="6 10" id="KW-0418">Kinase</keyword>
<evidence type="ECO:0000256" key="4">
    <source>
        <dbReference type="ARBA" id="ARBA00022679"/>
    </source>
</evidence>
<keyword evidence="11" id="KW-1185">Reference proteome</keyword>
<dbReference type="PANTHER" id="PTHR41523:SF8">
    <property type="entry name" value="ETHYLENE RESPONSE SENSOR PROTEIN"/>
    <property type="match status" value="1"/>
</dbReference>
<dbReference type="InterPro" id="IPR036890">
    <property type="entry name" value="HATPase_C_sf"/>
</dbReference>
<dbReference type="PROSITE" id="PS50109">
    <property type="entry name" value="HIS_KIN"/>
    <property type="match status" value="1"/>
</dbReference>
<organism evidence="10 11">
    <name type="scientific">Frateuria flava</name>
    <dbReference type="NCBI Taxonomy" id="2821489"/>
    <lineage>
        <taxon>Bacteria</taxon>
        <taxon>Pseudomonadati</taxon>
        <taxon>Pseudomonadota</taxon>
        <taxon>Gammaproteobacteria</taxon>
        <taxon>Lysobacterales</taxon>
        <taxon>Rhodanobacteraceae</taxon>
        <taxon>Frateuria</taxon>
    </lineage>
</organism>
<feature type="transmembrane region" description="Helical" evidence="8">
    <location>
        <begin position="92"/>
        <end position="112"/>
    </location>
</feature>
<gene>
    <name evidence="10" type="ORF">J7I44_07220</name>
</gene>
<keyword evidence="7" id="KW-0067">ATP-binding</keyword>
<name>A0ABS4DLZ6_9GAMM</name>
<sequence length="331" mass="35147">MEKLIVAVLSRKRPPAAVGYIVSFALVLAVLGLEQLFTPALHRYLPFLPVVFFSAIVFGRPIGLFTTLFSASLGDGVIGLALHGRSPATDELLFFVLFVAVGVATAVVVDALRAAVCKLLDAEAETSLLLDELAHRTRNDLMMISSVLGLQAMRQTDPHAREALESAVARVRVIAEAQERLRKSGKHGEVEVAAYLRALGHGLAELLRDVRPIRVRVLATPMQVDAPVAVSIGLIANELVTNAFKYAFPDGQGGTVQITLEAVGEGMALSVEDDGIGVPPSKKDGLGTRLVHLLASHLNGTVQSVPRVRGHGVRVLLPIRPVAPAALASQG</sequence>
<dbReference type="InterPro" id="IPR005467">
    <property type="entry name" value="His_kinase_dom"/>
</dbReference>
<evidence type="ECO:0000256" key="6">
    <source>
        <dbReference type="ARBA" id="ARBA00022777"/>
    </source>
</evidence>
<evidence type="ECO:0000259" key="9">
    <source>
        <dbReference type="PROSITE" id="PS50109"/>
    </source>
</evidence>
<dbReference type="RefSeq" id="WP_209618187.1">
    <property type="nucleotide sequence ID" value="NZ_JAGJRS010000014.1"/>
</dbReference>
<evidence type="ECO:0000256" key="1">
    <source>
        <dbReference type="ARBA" id="ARBA00000085"/>
    </source>
</evidence>
<keyword evidence="8" id="KW-0472">Membrane</keyword>
<dbReference type="Proteomes" id="UP000823790">
    <property type="component" value="Unassembled WGS sequence"/>
</dbReference>
<dbReference type="EMBL" id="JAGJRS010000014">
    <property type="protein sequence ID" value="MBP1474084.1"/>
    <property type="molecule type" value="Genomic_DNA"/>
</dbReference>
<dbReference type="Gene3D" id="3.30.565.10">
    <property type="entry name" value="Histidine kinase-like ATPase, C-terminal domain"/>
    <property type="match status" value="1"/>
</dbReference>
<dbReference type="EC" id="2.7.13.3" evidence="2"/>
<keyword evidence="5" id="KW-0547">Nucleotide-binding</keyword>